<dbReference type="eggNOG" id="ENOG502TIWU">
    <property type="taxonomic scope" value="Eukaryota"/>
</dbReference>
<evidence type="ECO:0000313" key="2">
    <source>
        <dbReference type="EMBL" id="EFP02143.1"/>
    </source>
</evidence>
<dbReference type="AlphaFoldDB" id="E3MHX3"/>
<reference evidence="2" key="1">
    <citation type="submission" date="2007-07" db="EMBL/GenBank/DDBJ databases">
        <title>PCAP assembly of the Caenorhabditis remanei genome.</title>
        <authorList>
            <consortium name="The Caenorhabditis remanei Sequencing Consortium"/>
            <person name="Wilson R.K."/>
        </authorList>
    </citation>
    <scope>NUCLEOTIDE SEQUENCE [LARGE SCALE GENOMIC DNA]</scope>
    <source>
        <strain evidence="2">PB4641</strain>
    </source>
</reference>
<name>E3MHX3_CAERE</name>
<dbReference type="KEGG" id="crq:GCK72_004559"/>
<gene>
    <name evidence="2" type="ORF">CRE_24945</name>
</gene>
<dbReference type="InParanoid" id="E3MHX3"/>
<evidence type="ECO:0000313" key="3">
    <source>
        <dbReference type="Proteomes" id="UP000008281"/>
    </source>
</evidence>
<dbReference type="OrthoDB" id="10522482at2759"/>
<keyword evidence="1" id="KW-0175">Coiled coil</keyword>
<keyword evidence="3" id="KW-1185">Reference proteome</keyword>
<feature type="coiled-coil region" evidence="1">
    <location>
        <begin position="99"/>
        <end position="133"/>
    </location>
</feature>
<sequence>MRNFLVTKCLGFQTTLENTDRHSLIHFFIVTVIWLHKKKIESDAKQQKDDLDKFQSKFKLKESEIYGYRTKNKECLTELSSCQKQSKGEKDEKPNLETAEKLKIEISGLKKKVGEMEEKMKEMENDSNSMTAILKVSVA</sequence>
<dbReference type="GeneID" id="9802853"/>
<organism evidence="3">
    <name type="scientific">Caenorhabditis remanei</name>
    <name type="common">Caenorhabditis vulgaris</name>
    <dbReference type="NCBI Taxonomy" id="31234"/>
    <lineage>
        <taxon>Eukaryota</taxon>
        <taxon>Metazoa</taxon>
        <taxon>Ecdysozoa</taxon>
        <taxon>Nematoda</taxon>
        <taxon>Chromadorea</taxon>
        <taxon>Rhabditida</taxon>
        <taxon>Rhabditina</taxon>
        <taxon>Rhabditomorpha</taxon>
        <taxon>Rhabditoidea</taxon>
        <taxon>Rhabditidae</taxon>
        <taxon>Peloderinae</taxon>
        <taxon>Caenorhabditis</taxon>
    </lineage>
</organism>
<dbReference type="CTD" id="9802853"/>
<protein>
    <submittedName>
        <fullName evidence="2">Uncharacterized protein</fullName>
    </submittedName>
</protein>
<evidence type="ECO:0000256" key="1">
    <source>
        <dbReference type="SAM" id="Coils"/>
    </source>
</evidence>
<accession>E3MHX3</accession>
<dbReference type="RefSeq" id="XP_003104221.2">
    <property type="nucleotide sequence ID" value="XM_003104173.2"/>
</dbReference>
<proteinExistence type="predicted"/>
<dbReference type="EMBL" id="DS268446">
    <property type="protein sequence ID" value="EFP02143.1"/>
    <property type="molecule type" value="Genomic_DNA"/>
</dbReference>
<dbReference type="STRING" id="31234.E3MHX3"/>
<dbReference type="HOGENOM" id="CLU_1847001_0_0_1"/>
<dbReference type="Proteomes" id="UP000008281">
    <property type="component" value="Unassembled WGS sequence"/>
</dbReference>